<dbReference type="EMBL" id="AP019531">
    <property type="protein sequence ID" value="BBI92297.1"/>
    <property type="molecule type" value="Genomic_DNA"/>
</dbReference>
<reference evidence="1 2" key="1">
    <citation type="submission" date="2019-03" db="EMBL/GenBank/DDBJ databases">
        <title>The genome sequence of Candidatus Serratia symbiotica strain IS.</title>
        <authorList>
            <person name="Nikoh N."/>
            <person name="Koga R."/>
            <person name="Oshima K."/>
            <person name="Hattori M."/>
            <person name="Fukatsu T."/>
        </authorList>
    </citation>
    <scope>NUCLEOTIDE SEQUENCE [LARGE SCALE GENOMIC DNA]</scope>
    <source>
        <strain evidence="1 2">IS</strain>
    </source>
</reference>
<dbReference type="AlphaFoldDB" id="A0A455VGP2"/>
<name>A0A455VGP2_9GAMM</name>
<evidence type="ECO:0000313" key="1">
    <source>
        <dbReference type="EMBL" id="BBI92297.1"/>
    </source>
</evidence>
<protein>
    <submittedName>
        <fullName evidence="1">Transposase IS10 group</fullName>
    </submittedName>
</protein>
<dbReference type="Proteomes" id="UP000324392">
    <property type="component" value="Chromosome"/>
</dbReference>
<accession>A0A455VGP2</accession>
<evidence type="ECO:0000313" key="2">
    <source>
        <dbReference type="Proteomes" id="UP000324392"/>
    </source>
</evidence>
<sequence length="116" mass="13626">MHEHFLYTLAKCFIPKTEVIIITDAGFQGHGFRLIRSRGWIFVCRVLGAQYHSINGEWEKVKDINSKASLTPSYLGDKVFWDEIKMRGMNVIFIFIKANRRGKNLSVRRTKQHVQW</sequence>
<organism evidence="1 2">
    <name type="scientific">Serratia symbiotica</name>
    <dbReference type="NCBI Taxonomy" id="138074"/>
    <lineage>
        <taxon>Bacteria</taxon>
        <taxon>Pseudomonadati</taxon>
        <taxon>Pseudomonadota</taxon>
        <taxon>Gammaproteobacteria</taxon>
        <taxon>Enterobacterales</taxon>
        <taxon>Yersiniaceae</taxon>
        <taxon>Serratia</taxon>
    </lineage>
</organism>
<proteinExistence type="predicted"/>
<gene>
    <name evidence="1" type="ORF">SSYIS1_19570</name>
</gene>